<dbReference type="PANTHER" id="PTHR32116:SF30">
    <property type="entry name" value="GALACTURONOSYLTRANSFERASE 15-RELATED"/>
    <property type="match status" value="1"/>
</dbReference>
<protein>
    <recommendedName>
        <fullName evidence="5">Hexosyltransferase</fullName>
        <ecNumber evidence="5">2.4.1.-</ecNumber>
    </recommendedName>
</protein>
<dbReference type="Gene3D" id="3.90.550.10">
    <property type="entry name" value="Spore Coat Polysaccharide Biosynthesis Protein SpsA, Chain A"/>
    <property type="match status" value="1"/>
</dbReference>
<evidence type="ECO:0000256" key="2">
    <source>
        <dbReference type="ARBA" id="ARBA00006351"/>
    </source>
</evidence>
<keyword evidence="4" id="KW-0808">Transferase</keyword>
<dbReference type="Proteomes" id="UP000507222">
    <property type="component" value="Unassembled WGS sequence"/>
</dbReference>
<dbReference type="EC" id="2.4.1.-" evidence="5"/>
<accession>A0A6J5UBX7</accession>
<dbReference type="Pfam" id="PF01501">
    <property type="entry name" value="Glyco_transf_8"/>
    <property type="match status" value="1"/>
</dbReference>
<name>A0A6J5UBX7_PRUAR</name>
<dbReference type="GO" id="GO:0047262">
    <property type="term" value="F:polygalacturonate 4-alpha-galacturonosyltransferase activity"/>
    <property type="evidence" value="ECO:0007669"/>
    <property type="project" value="InterPro"/>
</dbReference>
<dbReference type="InterPro" id="IPR029993">
    <property type="entry name" value="GAUT"/>
</dbReference>
<comment type="pathway">
    <text evidence="1 5">Glycan metabolism; pectin biosynthesis.</text>
</comment>
<feature type="transmembrane region" description="Helical" evidence="5">
    <location>
        <begin position="35"/>
        <end position="58"/>
    </location>
</feature>
<keyword evidence="5" id="KW-1133">Transmembrane helix</keyword>
<comment type="subcellular location">
    <subcellularLocation>
        <location evidence="5">Golgi apparatus membrane</location>
        <topology evidence="5">Single-pass type II membrane protein</topology>
    </subcellularLocation>
</comment>
<evidence type="ECO:0000313" key="7">
    <source>
        <dbReference type="Proteomes" id="UP000507222"/>
    </source>
</evidence>
<keyword evidence="5" id="KW-0812">Transmembrane</keyword>
<evidence type="ECO:0000313" key="6">
    <source>
        <dbReference type="EMBL" id="CAB4273890.1"/>
    </source>
</evidence>
<dbReference type="SUPFAM" id="SSF53448">
    <property type="entry name" value="Nucleotide-diphospho-sugar transferases"/>
    <property type="match status" value="1"/>
</dbReference>
<organism evidence="6 7">
    <name type="scientific">Prunus armeniaca</name>
    <name type="common">Apricot</name>
    <name type="synonym">Armeniaca vulgaris</name>
    <dbReference type="NCBI Taxonomy" id="36596"/>
    <lineage>
        <taxon>Eukaryota</taxon>
        <taxon>Viridiplantae</taxon>
        <taxon>Streptophyta</taxon>
        <taxon>Embryophyta</taxon>
        <taxon>Tracheophyta</taxon>
        <taxon>Spermatophyta</taxon>
        <taxon>Magnoliopsida</taxon>
        <taxon>eudicotyledons</taxon>
        <taxon>Gunneridae</taxon>
        <taxon>Pentapetalae</taxon>
        <taxon>rosids</taxon>
        <taxon>fabids</taxon>
        <taxon>Rosales</taxon>
        <taxon>Rosaceae</taxon>
        <taxon>Amygdaloideae</taxon>
        <taxon>Amygdaleae</taxon>
        <taxon>Prunus</taxon>
    </lineage>
</organism>
<comment type="similarity">
    <text evidence="2 5">Belongs to the glycosyltransferase 8 family.</text>
</comment>
<dbReference type="AlphaFoldDB" id="A0A6J5UBX7"/>
<dbReference type="InterPro" id="IPR002495">
    <property type="entry name" value="Glyco_trans_8"/>
</dbReference>
<evidence type="ECO:0000256" key="4">
    <source>
        <dbReference type="ARBA" id="ARBA00022679"/>
    </source>
</evidence>
<proteinExistence type="inferred from homology"/>
<sequence>MKFYISTTGIKRLTISSAGASKASPATRRISGRTVLPLVLVLALILPFLFVRIAFIVLESATACSSTLDCIGWRFFSGSDESMLREELTRALLEAKDGKVDNNEQGIESFNQLVQEMTLKQQDVKAFAFKTKAMLSRMEHKVQSARQRESIYWHLASHGVPKSLHCLCLKLAEEYAVNAMARSRLPPPEYVSRLSDPSFHHLVLLTDNVLAASVVISSTVEKSANPEKLIFHIVTDKKTYTPMHAWFAIHSIQSAVVEVKGLHQYEWSQEVNVAVKEMLEIHRLIWGKYYKNLKEEDFEYDGEHKRFLEALSPSCLSLMNLLRIYIPELFPDLNKIVFLDDDIVVQHDISSLWELDLNGNVVGAVVNSWDGDNCCPGRKYKDYFNFSEPIISSNFDHNRCAWLYGMNVFDLEAWRRANITETYHHWLKLSQESGLTLWRPGIIPPALIAFEGHVHHIDPLWHVPGLGSRSPEVPRDILEAASVIHFSGPAKPWLEIGFPEDHGVKRTKFFHSLSDIHFGTNPEAEFGEQREEEGFGFSLCTHSAQLWTLQMVRIHVHNRQ</sequence>
<dbReference type="PANTHER" id="PTHR32116">
    <property type="entry name" value="GALACTURONOSYLTRANSFERASE 4-RELATED"/>
    <property type="match status" value="1"/>
</dbReference>
<dbReference type="GO" id="GO:0045489">
    <property type="term" value="P:pectin biosynthetic process"/>
    <property type="evidence" value="ECO:0007669"/>
    <property type="project" value="UniProtKB-UniPathway"/>
</dbReference>
<gene>
    <name evidence="6" type="ORF">CURHAP_LOCUS22113</name>
</gene>
<dbReference type="InterPro" id="IPR029044">
    <property type="entry name" value="Nucleotide-diphossugar_trans"/>
</dbReference>
<dbReference type="UniPathway" id="UPA00845"/>
<keyword evidence="5" id="KW-0961">Cell wall biogenesis/degradation</keyword>
<reference evidence="6 7" key="1">
    <citation type="submission" date="2020-05" db="EMBL/GenBank/DDBJ databases">
        <authorList>
            <person name="Campoy J."/>
            <person name="Schneeberger K."/>
            <person name="Spophaly S."/>
        </authorList>
    </citation>
    <scope>NUCLEOTIDE SEQUENCE [LARGE SCALE GENOMIC DNA]</scope>
    <source>
        <strain evidence="6">PruArmRojPasFocal</strain>
    </source>
</reference>
<dbReference type="EMBL" id="CAEKDK010000003">
    <property type="protein sequence ID" value="CAB4273890.1"/>
    <property type="molecule type" value="Genomic_DNA"/>
</dbReference>
<evidence type="ECO:0000256" key="5">
    <source>
        <dbReference type="RuleBase" id="RU362027"/>
    </source>
</evidence>
<keyword evidence="5" id="KW-0333">Golgi apparatus</keyword>
<dbReference type="GO" id="GO:0071555">
    <property type="term" value="P:cell wall organization"/>
    <property type="evidence" value="ECO:0007669"/>
    <property type="project" value="UniProtKB-KW"/>
</dbReference>
<evidence type="ECO:0000256" key="1">
    <source>
        <dbReference type="ARBA" id="ARBA00004877"/>
    </source>
</evidence>
<evidence type="ECO:0000256" key="3">
    <source>
        <dbReference type="ARBA" id="ARBA00022676"/>
    </source>
</evidence>
<keyword evidence="5" id="KW-0472">Membrane</keyword>
<keyword evidence="3 5" id="KW-0328">Glycosyltransferase</keyword>
<dbReference type="GO" id="GO:0000139">
    <property type="term" value="C:Golgi membrane"/>
    <property type="evidence" value="ECO:0007669"/>
    <property type="project" value="UniProtKB-SubCell"/>
</dbReference>